<dbReference type="AlphaFoldDB" id="A0A5D2NES3"/>
<name>A0A5D2NES3_GOSTO</name>
<organism evidence="1 2">
    <name type="scientific">Gossypium tomentosum</name>
    <name type="common">Hawaiian cotton</name>
    <name type="synonym">Gossypium sandvicense</name>
    <dbReference type="NCBI Taxonomy" id="34277"/>
    <lineage>
        <taxon>Eukaryota</taxon>
        <taxon>Viridiplantae</taxon>
        <taxon>Streptophyta</taxon>
        <taxon>Embryophyta</taxon>
        <taxon>Tracheophyta</taxon>
        <taxon>Spermatophyta</taxon>
        <taxon>Magnoliopsida</taxon>
        <taxon>eudicotyledons</taxon>
        <taxon>Gunneridae</taxon>
        <taxon>Pentapetalae</taxon>
        <taxon>rosids</taxon>
        <taxon>malvids</taxon>
        <taxon>Malvales</taxon>
        <taxon>Malvaceae</taxon>
        <taxon>Malvoideae</taxon>
        <taxon>Gossypium</taxon>
    </lineage>
</organism>
<gene>
    <name evidence="1" type="ORF">ES332_A11G247400v1</name>
</gene>
<evidence type="ECO:0000313" key="1">
    <source>
        <dbReference type="EMBL" id="TYI02096.1"/>
    </source>
</evidence>
<keyword evidence="2" id="KW-1185">Reference proteome</keyword>
<proteinExistence type="predicted"/>
<evidence type="ECO:0000313" key="2">
    <source>
        <dbReference type="Proteomes" id="UP000322667"/>
    </source>
</evidence>
<dbReference type="EMBL" id="CM017620">
    <property type="protein sequence ID" value="TYI02096.1"/>
    <property type="molecule type" value="Genomic_DNA"/>
</dbReference>
<protein>
    <submittedName>
        <fullName evidence="1">Uncharacterized protein</fullName>
    </submittedName>
</protein>
<accession>A0A5D2NES3</accession>
<sequence>MGQASGNGIAIPFLFLDEQLIHSLVHRFLHSANGYSFFIRLIYRIIIRRRGLRIAHSMTDVIAKFFPQTILPCISSPINHQFRRRCKSGASLDSVIENRRFISDLFPASTKVKTTGLSFKWEMVLYLELIISRDLNSGS</sequence>
<reference evidence="1 2" key="1">
    <citation type="submission" date="2019-07" db="EMBL/GenBank/DDBJ databases">
        <title>WGS assembly of Gossypium tomentosum.</title>
        <authorList>
            <person name="Chen Z.J."/>
            <person name="Sreedasyam A."/>
            <person name="Ando A."/>
            <person name="Song Q."/>
            <person name="De L."/>
            <person name="Hulse-Kemp A."/>
            <person name="Ding M."/>
            <person name="Ye W."/>
            <person name="Kirkbride R."/>
            <person name="Jenkins J."/>
            <person name="Plott C."/>
            <person name="Lovell J."/>
            <person name="Lin Y.-M."/>
            <person name="Vaughn R."/>
            <person name="Liu B."/>
            <person name="Li W."/>
            <person name="Simpson S."/>
            <person name="Scheffler B."/>
            <person name="Saski C."/>
            <person name="Grover C."/>
            <person name="Hu G."/>
            <person name="Conover J."/>
            <person name="Carlson J."/>
            <person name="Shu S."/>
            <person name="Boston L."/>
            <person name="Williams M."/>
            <person name="Peterson D."/>
            <person name="Mcgee K."/>
            <person name="Jones D."/>
            <person name="Wendel J."/>
            <person name="Stelly D."/>
            <person name="Grimwood J."/>
            <person name="Schmutz J."/>
        </authorList>
    </citation>
    <scope>NUCLEOTIDE SEQUENCE [LARGE SCALE GENOMIC DNA]</scope>
    <source>
        <strain evidence="1">7179.01</strain>
    </source>
</reference>
<dbReference type="Proteomes" id="UP000322667">
    <property type="component" value="Chromosome A11"/>
</dbReference>